<dbReference type="SUPFAM" id="SSF52047">
    <property type="entry name" value="RNI-like"/>
    <property type="match status" value="1"/>
</dbReference>
<gene>
    <name evidence="5" type="primary">LOC116938632</name>
</gene>
<evidence type="ECO:0000256" key="2">
    <source>
        <dbReference type="SAM" id="MobiDB-lite"/>
    </source>
</evidence>
<feature type="compositionally biased region" description="Low complexity" evidence="2">
    <location>
        <begin position="48"/>
        <end position="64"/>
    </location>
</feature>
<dbReference type="Pfam" id="PF13516">
    <property type="entry name" value="LRR_6"/>
    <property type="match status" value="1"/>
</dbReference>
<evidence type="ECO:0000259" key="3">
    <source>
        <dbReference type="PROSITE" id="PS50181"/>
    </source>
</evidence>
<dbReference type="AlphaFoldDB" id="A0AAJ7SNT2"/>
<dbReference type="Pfam" id="PF25372">
    <property type="entry name" value="DUF7885"/>
    <property type="match status" value="1"/>
</dbReference>
<dbReference type="InterPro" id="IPR050648">
    <property type="entry name" value="F-box_LRR-repeat"/>
</dbReference>
<protein>
    <submittedName>
        <fullName evidence="5">F-box/LRR-repeat protein 7-like</fullName>
    </submittedName>
</protein>
<keyword evidence="4" id="KW-1185">Reference proteome</keyword>
<feature type="region of interest" description="Disordered" evidence="2">
    <location>
        <begin position="1"/>
        <end position="124"/>
    </location>
</feature>
<dbReference type="KEGG" id="pmrn:116938632"/>
<dbReference type="Proteomes" id="UP001318040">
    <property type="component" value="Chromosome 4"/>
</dbReference>
<feature type="compositionally biased region" description="Basic and acidic residues" evidence="2">
    <location>
        <begin position="12"/>
        <end position="25"/>
    </location>
</feature>
<dbReference type="Gene3D" id="3.80.10.10">
    <property type="entry name" value="Ribonuclease Inhibitor"/>
    <property type="match status" value="3"/>
</dbReference>
<dbReference type="PROSITE" id="PS50181">
    <property type="entry name" value="FBOX"/>
    <property type="match status" value="1"/>
</dbReference>
<accession>A0AAJ7SNT2</accession>
<keyword evidence="1" id="KW-0833">Ubl conjugation pathway</keyword>
<proteinExistence type="predicted"/>
<dbReference type="SUPFAM" id="SSF81383">
    <property type="entry name" value="F-box domain"/>
    <property type="match status" value="1"/>
</dbReference>
<evidence type="ECO:0000313" key="5">
    <source>
        <dbReference type="RefSeq" id="XP_032801903.1"/>
    </source>
</evidence>
<name>A0AAJ7SNT2_PETMA</name>
<feature type="domain" description="F-box" evidence="3">
    <location>
        <begin position="125"/>
        <end position="171"/>
    </location>
</feature>
<dbReference type="InterPro" id="IPR001810">
    <property type="entry name" value="F-box_dom"/>
</dbReference>
<reference evidence="5" key="1">
    <citation type="submission" date="2025-08" db="UniProtKB">
        <authorList>
            <consortium name="RefSeq"/>
        </authorList>
    </citation>
    <scope>IDENTIFICATION</scope>
    <source>
        <tissue evidence="5">Sperm</tissue>
    </source>
</reference>
<evidence type="ECO:0000313" key="4">
    <source>
        <dbReference type="Proteomes" id="UP001318040"/>
    </source>
</evidence>
<feature type="compositionally biased region" description="Acidic residues" evidence="2">
    <location>
        <begin position="81"/>
        <end position="113"/>
    </location>
</feature>
<organism evidence="4 5">
    <name type="scientific">Petromyzon marinus</name>
    <name type="common">Sea lamprey</name>
    <dbReference type="NCBI Taxonomy" id="7757"/>
    <lineage>
        <taxon>Eukaryota</taxon>
        <taxon>Metazoa</taxon>
        <taxon>Chordata</taxon>
        <taxon>Craniata</taxon>
        <taxon>Vertebrata</taxon>
        <taxon>Cyclostomata</taxon>
        <taxon>Hyperoartia</taxon>
        <taxon>Petromyzontiformes</taxon>
        <taxon>Petromyzontidae</taxon>
        <taxon>Petromyzon</taxon>
    </lineage>
</organism>
<dbReference type="InterPro" id="IPR032675">
    <property type="entry name" value="LRR_dom_sf"/>
</dbReference>
<dbReference type="InterPro" id="IPR006553">
    <property type="entry name" value="Leu-rich_rpt_Cys-con_subtyp"/>
</dbReference>
<dbReference type="InterPro" id="IPR001611">
    <property type="entry name" value="Leu-rich_rpt"/>
</dbReference>
<dbReference type="RefSeq" id="XP_032801903.1">
    <property type="nucleotide sequence ID" value="XM_032946012.1"/>
</dbReference>
<dbReference type="SMART" id="SM00367">
    <property type="entry name" value="LRR_CC"/>
    <property type="match status" value="10"/>
</dbReference>
<dbReference type="GO" id="GO:0005737">
    <property type="term" value="C:cytoplasm"/>
    <property type="evidence" value="ECO:0007669"/>
    <property type="project" value="TreeGrafter"/>
</dbReference>
<dbReference type="Pfam" id="PF12937">
    <property type="entry name" value="F-box-like"/>
    <property type="match status" value="1"/>
</dbReference>
<dbReference type="PANTHER" id="PTHR13382">
    <property type="entry name" value="MITOCHONDRIAL ATP SYNTHASE COUPLING FACTOR B"/>
    <property type="match status" value="1"/>
</dbReference>
<sequence>MGAVGTKPRAPKSRDSRRRRDEVRPRISAPLAFLSSLPVSAEAALLQTASPGSGGTPPSCGPCARPLSTPEPSSTTRDDFDGAYDGDGDDDDCDDDDCDDDDDDDDDDDEEDSGGGPRSLLGDLLSPTERIPDVVWTRVFALLRARDLCACARVCSRWHRLAWQPALWCHVALDGTVPNADLALEAIAANLRGADGEGFAPAESTPLPTRGRAVVPAPLSEAVVAARGAGRRASSHDAYGAVIRAWPDETRRGGQGGRGELSPNWSSATLGGFYRNSAHTLTMPRKSTGVRRNFSHGDFSCCGDPRFNNKSHATTGPTTATTDTITTGAFATASATLQGRRRRVNHGDSLSLSSPPAHRGWDCWTRGSSDRWLPRVSAHLGDEEAWNDTAAWSARQELVLSGPRVLVLSGCASLTDAGLRTVASRCSDLRRLEVSGCGGITEEGLREVVLQCRSLHHLDASDCPCVCGLGLHTRADHMALRALPAVSCGASLSLRRLDLSGCPSLEAAALRSLAVHCPNLTHLYVRRCPALGDGALRALARGCPRLRAISFSDCPLPSDLGLREVAAALGARLAYLGAAHCGRITDGGMRHLGQRCPALRYVNVRGCEAVTDAGVGSLARGCLALAALDVGSCPRVSDLGLVTLAARQPGLRCVGLRGCGAVSGAGLRALADGCPQLRRLSVQGCDVATAESLRYVRRRCPACVIEHTNPDFES</sequence>
<dbReference type="PANTHER" id="PTHR13382:SF69">
    <property type="entry name" value="FI18408P1"/>
    <property type="match status" value="1"/>
</dbReference>
<evidence type="ECO:0000256" key="1">
    <source>
        <dbReference type="ARBA" id="ARBA00022786"/>
    </source>
</evidence>
<dbReference type="InterPro" id="IPR036047">
    <property type="entry name" value="F-box-like_dom_sf"/>
</dbReference>
<dbReference type="InterPro" id="IPR057207">
    <property type="entry name" value="FBXL15_LRR"/>
</dbReference>